<name>A0A085V9Q8_PSESX</name>
<dbReference type="RefSeq" id="WP_047574438.1">
    <property type="nucleotide sequence ID" value="NZ_JPQT01000099.1"/>
</dbReference>
<dbReference type="Gene3D" id="3.30.420.10">
    <property type="entry name" value="Ribonuclease H-like superfamily/Ribonuclease H"/>
    <property type="match status" value="1"/>
</dbReference>
<proteinExistence type="predicted"/>
<gene>
    <name evidence="1" type="ORF">IV02_10540</name>
</gene>
<dbReference type="InterPro" id="IPR036397">
    <property type="entry name" value="RNaseH_sf"/>
</dbReference>
<dbReference type="PATRIC" id="fig|317.174.peg.2163"/>
<accession>A0A085V9Q8</accession>
<organism evidence="1 2">
    <name type="scientific">Pseudomonas syringae</name>
    <dbReference type="NCBI Taxonomy" id="317"/>
    <lineage>
        <taxon>Bacteria</taxon>
        <taxon>Pseudomonadati</taxon>
        <taxon>Pseudomonadota</taxon>
        <taxon>Gammaproteobacteria</taxon>
        <taxon>Pseudomonadales</taxon>
        <taxon>Pseudomonadaceae</taxon>
        <taxon>Pseudomonas</taxon>
    </lineage>
</organism>
<evidence type="ECO:0008006" key="3">
    <source>
        <dbReference type="Google" id="ProtNLM"/>
    </source>
</evidence>
<dbReference type="AlphaFoldDB" id="A0A085V9Q8"/>
<evidence type="ECO:0000313" key="2">
    <source>
        <dbReference type="Proteomes" id="UP000028643"/>
    </source>
</evidence>
<comment type="caution">
    <text evidence="1">The sequence shown here is derived from an EMBL/GenBank/DDBJ whole genome shotgun (WGS) entry which is preliminary data.</text>
</comment>
<dbReference type="GO" id="GO:0003676">
    <property type="term" value="F:nucleic acid binding"/>
    <property type="evidence" value="ECO:0007669"/>
    <property type="project" value="InterPro"/>
</dbReference>
<reference evidence="1 2" key="1">
    <citation type="submission" date="2014-07" db="EMBL/GenBank/DDBJ databases">
        <title>Draft Genome Sequences of Environmental Pseudomonas syringae strains.</title>
        <authorList>
            <person name="Baltrus D.A."/>
            <person name="Berge O."/>
            <person name="Morris C."/>
        </authorList>
    </citation>
    <scope>NUCLEOTIDE SEQUENCE [LARGE SCALE GENOMIC DNA]</scope>
    <source>
        <strain evidence="1 2">CEB003</strain>
    </source>
</reference>
<protein>
    <recommendedName>
        <fullName evidence="3">Integrase catalytic domain-containing protein</fullName>
    </recommendedName>
</protein>
<dbReference type="Proteomes" id="UP000028643">
    <property type="component" value="Unassembled WGS sequence"/>
</dbReference>
<dbReference type="EMBL" id="JPQT01000099">
    <property type="protein sequence ID" value="KFE52171.1"/>
    <property type="molecule type" value="Genomic_DNA"/>
</dbReference>
<sequence>MFEINQVFSAQTPIGKLDGVVRVLDTVGFEAVMLINIDLERKCFPFKIEYEDWVDHINSGRLVQVTDPFEWLTSIPPSLPRGAKKRLHLVTSATEGLSATPDFFWTKKKFNKEISKISSDLKLHKKTVKGWICEWLQAGRNPVVVVRKFLERKSDLAPKKQPTGAKRGAKPFDTTLNSGVASHEVEHQITRAYYSYVGTGEMSLRDAYHEMLLTQYKLPPEALSDVSSGLFVDPAIAKKYRTPSLRQFTYRCRVLRDASKCQEVETPRGSRGKSTDNVPGPGFYEIDATHFQIQLISRLTRNKLVGRPTVYLIVDTYDGMVTGYAVSLENPSWAVAALALYNCFCDKSQVFERLGLPYSSQDWPCHHLPNLLRADRAELVSNMGHRFATSGIRVEITPSMTPIAKGTVEGKNAEIKNNKTGRFNLPGRFSKKRQRRESDGKKDAALDILQFERILVEIIMDLNGSPVEPRRIPVDALHEGAKIASRAGLHSWALKNRAGFTRSMGENFVYEYLLTGGTGTIHPLGIQWQGELYRSERLRELGLLSAAVRKPIKVPLSYNPLLASEIYFFDTVEKKWLPAYNVDPEIYDAKASFAEVKELRTLQTRLVSQASFNNYSLRRVRVKSVKELVRETKPLGPVVTSPTNHIGIRQNRAIEKCLGRSEGLNGSIKDLRSGSAIEEVRAPTESIVLSEAKTLTVESSLWDEVDAINTLK</sequence>
<evidence type="ECO:0000313" key="1">
    <source>
        <dbReference type="EMBL" id="KFE52171.1"/>
    </source>
</evidence>